<dbReference type="GO" id="GO:0005814">
    <property type="term" value="C:centriole"/>
    <property type="evidence" value="ECO:0007669"/>
    <property type="project" value="UniProtKB-SubCell"/>
</dbReference>
<dbReference type="GO" id="GO:0005200">
    <property type="term" value="F:structural constituent of cytoskeleton"/>
    <property type="evidence" value="ECO:0007669"/>
    <property type="project" value="InterPro"/>
</dbReference>
<dbReference type="EMBL" id="JALNTZ010000002">
    <property type="protein sequence ID" value="KAJ3660412.1"/>
    <property type="molecule type" value="Genomic_DNA"/>
</dbReference>
<protein>
    <recommendedName>
        <fullName evidence="5">Tubulin delta chain</fullName>
    </recommendedName>
    <alternativeName>
        <fullName evidence="12">Delta-tubulin</fullName>
    </alternativeName>
</protein>
<comment type="subcellular location">
    <subcellularLocation>
        <location evidence="3">Cell projection</location>
        <location evidence="3">Cilium</location>
    </subcellularLocation>
    <subcellularLocation>
        <location evidence="1">Cytoplasm</location>
        <location evidence="1">Cytoskeleton</location>
        <location evidence="1">Microtubule organizing center</location>
        <location evidence="1">Centrosome</location>
        <location evidence="1">Centriole</location>
    </subcellularLocation>
    <subcellularLocation>
        <location evidence="2">Nucleus</location>
    </subcellularLocation>
</comment>
<evidence type="ECO:0000256" key="3">
    <source>
        <dbReference type="ARBA" id="ARBA00004138"/>
    </source>
</evidence>
<dbReference type="InterPro" id="IPR000217">
    <property type="entry name" value="Tubulin"/>
</dbReference>
<evidence type="ECO:0000256" key="2">
    <source>
        <dbReference type="ARBA" id="ARBA00004123"/>
    </source>
</evidence>
<dbReference type="GO" id="GO:0030030">
    <property type="term" value="P:cell projection organization"/>
    <property type="evidence" value="ECO:0007669"/>
    <property type="project" value="UniProtKB-KW"/>
</dbReference>
<evidence type="ECO:0000313" key="17">
    <source>
        <dbReference type="Proteomes" id="UP001168821"/>
    </source>
</evidence>
<evidence type="ECO:0000256" key="11">
    <source>
        <dbReference type="ARBA" id="ARBA00023273"/>
    </source>
</evidence>
<keyword evidence="8" id="KW-0970">Cilium biogenesis/degradation</keyword>
<dbReference type="AlphaFoldDB" id="A0AA38MLN2"/>
<proteinExistence type="inferred from homology"/>
<keyword evidence="9 14" id="KW-0342">GTP-binding</keyword>
<keyword evidence="11" id="KW-0966">Cell projection</keyword>
<dbReference type="GO" id="GO:0005929">
    <property type="term" value="C:cilium"/>
    <property type="evidence" value="ECO:0007669"/>
    <property type="project" value="UniProtKB-SubCell"/>
</dbReference>
<accession>A0AA38MLN2</accession>
<gene>
    <name evidence="16" type="ORF">Zmor_004861</name>
</gene>
<dbReference type="Gene3D" id="3.40.50.1440">
    <property type="entry name" value="Tubulin/FtsZ, GTPase domain"/>
    <property type="match status" value="1"/>
</dbReference>
<dbReference type="InterPro" id="IPR008280">
    <property type="entry name" value="Tub_FtsZ_C"/>
</dbReference>
<dbReference type="Proteomes" id="UP001168821">
    <property type="component" value="Unassembled WGS sequence"/>
</dbReference>
<dbReference type="SUPFAM" id="SSF52490">
    <property type="entry name" value="Tubulin nucleotide-binding domain-like"/>
    <property type="match status" value="1"/>
</dbReference>
<dbReference type="SMART" id="SM00864">
    <property type="entry name" value="Tubulin"/>
    <property type="match status" value="1"/>
</dbReference>
<keyword evidence="10" id="KW-0539">Nucleus</keyword>
<evidence type="ECO:0000256" key="14">
    <source>
        <dbReference type="RuleBase" id="RU000352"/>
    </source>
</evidence>
<reference evidence="16" key="1">
    <citation type="journal article" date="2023" name="G3 (Bethesda)">
        <title>Whole genome assemblies of Zophobas morio and Tenebrio molitor.</title>
        <authorList>
            <person name="Kaur S."/>
            <person name="Stinson S.A."/>
            <person name="diCenzo G.C."/>
        </authorList>
    </citation>
    <scope>NUCLEOTIDE SEQUENCE</scope>
    <source>
        <strain evidence="16">QUZm001</strain>
    </source>
</reference>
<dbReference type="SUPFAM" id="SSF55307">
    <property type="entry name" value="Tubulin C-terminal domain-like"/>
    <property type="match status" value="1"/>
</dbReference>
<dbReference type="PRINTS" id="PR01161">
    <property type="entry name" value="TUBULIN"/>
</dbReference>
<sequence length="398" mass="45231">MSIITLFYGQCGSQISEAFYNNLHTEICDSKKDDYYSQSVDSWFHVTKSNKLVPRSLLIDTERKTKPRNVRYQLKNVVSKSCGGSANNWAFGYCEQSKLLTGEVEEQVRKELERSNQQVRFLNIFSLSGGTGAGVGSAINEFLKNEFPNKIINGVVLPYSSGELVTQSYNTLLALSKVYSTSDAIILFENDRLHHTCTNSLNIKDVTFDDINNLIARQLLTVLQPLKDVQTGDLLCNLCDDPLFKLLQIKLAPLSKLENASNWRSLLTSISRQSRYDFQQKTQANVTLKLKGVSSALVCRGLYSPVETDFKPFKDSSVAKTVHIYHQRRKIFNLDNCLSVVSNSNNAFVSLYTILQDAWNLYKYGAYMHHYKKFGVDEAHFKSSFEIVENVLQNYKHL</sequence>
<comment type="similarity">
    <text evidence="4 14">Belongs to the tubulin family.</text>
</comment>
<evidence type="ECO:0000256" key="6">
    <source>
        <dbReference type="ARBA" id="ARBA00022701"/>
    </source>
</evidence>
<evidence type="ECO:0000256" key="4">
    <source>
        <dbReference type="ARBA" id="ARBA00009636"/>
    </source>
</evidence>
<dbReference type="InterPro" id="IPR017975">
    <property type="entry name" value="Tubulin_CS"/>
</dbReference>
<comment type="function">
    <text evidence="13">Acts as a positive regulator of hedgehog signaling and regulates ciliary function.</text>
</comment>
<evidence type="ECO:0000256" key="9">
    <source>
        <dbReference type="ARBA" id="ARBA00023134"/>
    </source>
</evidence>
<dbReference type="InterPro" id="IPR002967">
    <property type="entry name" value="Delta_tubulin"/>
</dbReference>
<name>A0AA38MLN2_9CUCU</name>
<evidence type="ECO:0000256" key="10">
    <source>
        <dbReference type="ARBA" id="ARBA00023242"/>
    </source>
</evidence>
<dbReference type="PRINTS" id="PR01224">
    <property type="entry name" value="DELTATUBULIN"/>
</dbReference>
<dbReference type="InterPro" id="IPR003008">
    <property type="entry name" value="Tubulin_FtsZ_GTPase"/>
</dbReference>
<evidence type="ECO:0000259" key="15">
    <source>
        <dbReference type="SMART" id="SM00864"/>
    </source>
</evidence>
<dbReference type="PANTHER" id="PTHR11588">
    <property type="entry name" value="TUBULIN"/>
    <property type="match status" value="1"/>
</dbReference>
<evidence type="ECO:0000256" key="5">
    <source>
        <dbReference type="ARBA" id="ARBA00014184"/>
    </source>
</evidence>
<feature type="domain" description="Tubulin/FtsZ GTPase" evidence="15">
    <location>
        <begin position="40"/>
        <end position="231"/>
    </location>
</feature>
<dbReference type="InterPro" id="IPR036525">
    <property type="entry name" value="Tubulin/FtsZ_GTPase_sf"/>
</dbReference>
<dbReference type="CDD" id="cd02189">
    <property type="entry name" value="delta_zeta_tubulin-like"/>
    <property type="match status" value="1"/>
</dbReference>
<dbReference type="GO" id="GO:0005874">
    <property type="term" value="C:microtubule"/>
    <property type="evidence" value="ECO:0007669"/>
    <property type="project" value="UniProtKB-KW"/>
</dbReference>
<evidence type="ECO:0000256" key="8">
    <source>
        <dbReference type="ARBA" id="ARBA00022794"/>
    </source>
</evidence>
<keyword evidence="17" id="KW-1185">Reference proteome</keyword>
<evidence type="ECO:0000256" key="7">
    <source>
        <dbReference type="ARBA" id="ARBA00022741"/>
    </source>
</evidence>
<dbReference type="GO" id="GO:0005634">
    <property type="term" value="C:nucleus"/>
    <property type="evidence" value="ECO:0007669"/>
    <property type="project" value="UniProtKB-SubCell"/>
</dbReference>
<comment type="caution">
    <text evidence="16">The sequence shown here is derived from an EMBL/GenBank/DDBJ whole genome shotgun (WGS) entry which is preliminary data.</text>
</comment>
<evidence type="ECO:0000256" key="1">
    <source>
        <dbReference type="ARBA" id="ARBA00004114"/>
    </source>
</evidence>
<evidence type="ECO:0000256" key="12">
    <source>
        <dbReference type="ARBA" id="ARBA00030594"/>
    </source>
</evidence>
<organism evidence="16 17">
    <name type="scientific">Zophobas morio</name>
    <dbReference type="NCBI Taxonomy" id="2755281"/>
    <lineage>
        <taxon>Eukaryota</taxon>
        <taxon>Metazoa</taxon>
        <taxon>Ecdysozoa</taxon>
        <taxon>Arthropoda</taxon>
        <taxon>Hexapoda</taxon>
        <taxon>Insecta</taxon>
        <taxon>Pterygota</taxon>
        <taxon>Neoptera</taxon>
        <taxon>Endopterygota</taxon>
        <taxon>Coleoptera</taxon>
        <taxon>Polyphaga</taxon>
        <taxon>Cucujiformia</taxon>
        <taxon>Tenebrionidae</taxon>
        <taxon>Zophobas</taxon>
    </lineage>
</organism>
<dbReference type="Pfam" id="PF00091">
    <property type="entry name" value="Tubulin"/>
    <property type="match status" value="1"/>
</dbReference>
<evidence type="ECO:0000256" key="13">
    <source>
        <dbReference type="ARBA" id="ARBA00046149"/>
    </source>
</evidence>
<dbReference type="GO" id="GO:0007017">
    <property type="term" value="P:microtubule-based process"/>
    <property type="evidence" value="ECO:0007669"/>
    <property type="project" value="InterPro"/>
</dbReference>
<dbReference type="PROSITE" id="PS00227">
    <property type="entry name" value="TUBULIN"/>
    <property type="match status" value="1"/>
</dbReference>
<keyword evidence="7 14" id="KW-0547">Nucleotide-binding</keyword>
<keyword evidence="6 14" id="KW-0493">Microtubule</keyword>
<evidence type="ECO:0000313" key="16">
    <source>
        <dbReference type="EMBL" id="KAJ3660412.1"/>
    </source>
</evidence>
<dbReference type="GO" id="GO:0005525">
    <property type="term" value="F:GTP binding"/>
    <property type="evidence" value="ECO:0007669"/>
    <property type="project" value="UniProtKB-UniRule"/>
</dbReference>